<sequence length="170" mass="18581">DSLAAEWRRATDGLLEGLRSMCGVPALSVSSKQVATLPVRLGGVGITDYDFILDEMSTQSQTLSSAWLMEMCTNGRQFPRCELPDASPSSSVIVTKSFTLRYLHHCAPPTSNICPRNRKPSYRLPIPPKSRAVEPSGLFGLDHPPPDQLRGGDDLPELRTACHVPPCRPL</sequence>
<dbReference type="AlphaFoldDB" id="A0A0H5QRY3"/>
<dbReference type="EMBL" id="HACM01003970">
    <property type="protein sequence ID" value="CRZ04412.1"/>
    <property type="molecule type" value="Transcribed_RNA"/>
</dbReference>
<reference evidence="1" key="1">
    <citation type="submission" date="2015-04" db="EMBL/GenBank/DDBJ databases">
        <title>The genome sequence of the plant pathogenic Rhizarian Plasmodiophora brassicae reveals insights in its biotrophic life cycle and the origin of chitin synthesis.</title>
        <authorList>
            <person name="Schwelm A."/>
            <person name="Fogelqvist J."/>
            <person name="Knaust A."/>
            <person name="Julke S."/>
            <person name="Lilja T."/>
            <person name="Dhandapani V."/>
            <person name="Bonilla-Rosso G."/>
            <person name="Karlsson M."/>
            <person name="Shevchenko A."/>
            <person name="Choi S.R."/>
            <person name="Kim H.G."/>
            <person name="Park J.Y."/>
            <person name="Lim Y.P."/>
            <person name="Ludwig-Muller J."/>
            <person name="Dixelius C."/>
        </authorList>
    </citation>
    <scope>NUCLEOTIDE SEQUENCE</scope>
    <source>
        <tissue evidence="1">Potato root galls</tissue>
    </source>
</reference>
<accession>A0A0H5QRY3</accession>
<protein>
    <submittedName>
        <fullName evidence="1">Uncharacterized protein</fullName>
    </submittedName>
</protein>
<organism evidence="1">
    <name type="scientific">Spongospora subterranea</name>
    <dbReference type="NCBI Taxonomy" id="70186"/>
    <lineage>
        <taxon>Eukaryota</taxon>
        <taxon>Sar</taxon>
        <taxon>Rhizaria</taxon>
        <taxon>Endomyxa</taxon>
        <taxon>Phytomyxea</taxon>
        <taxon>Plasmodiophorida</taxon>
        <taxon>Plasmodiophoridae</taxon>
        <taxon>Spongospora</taxon>
    </lineage>
</organism>
<feature type="non-terminal residue" evidence="1">
    <location>
        <position position="1"/>
    </location>
</feature>
<name>A0A0H5QRY3_9EUKA</name>
<proteinExistence type="predicted"/>
<evidence type="ECO:0000313" key="1">
    <source>
        <dbReference type="EMBL" id="CRZ04412.1"/>
    </source>
</evidence>